<dbReference type="InParanoid" id="A0A4R6QM48"/>
<dbReference type="PROSITE" id="PS50914">
    <property type="entry name" value="BON"/>
    <property type="match status" value="1"/>
</dbReference>
<dbReference type="PANTHER" id="PTHR34606:SF15">
    <property type="entry name" value="BON DOMAIN-CONTAINING PROTEIN"/>
    <property type="match status" value="1"/>
</dbReference>
<dbReference type="Gene3D" id="3.30.1340.30">
    <property type="match status" value="1"/>
</dbReference>
<feature type="domain" description="BON" evidence="2">
    <location>
        <begin position="89"/>
        <end position="157"/>
    </location>
</feature>
<keyword evidence="1" id="KW-0732">Signal</keyword>
<feature type="signal peptide" evidence="1">
    <location>
        <begin position="1"/>
        <end position="26"/>
    </location>
</feature>
<dbReference type="OrthoDB" id="8564061at2"/>
<feature type="chain" id="PRO_5020886275" evidence="1">
    <location>
        <begin position="27"/>
        <end position="159"/>
    </location>
</feature>
<organism evidence="3 4">
    <name type="scientific">Roseateles toxinivorans</name>
    <dbReference type="NCBI Taxonomy" id="270368"/>
    <lineage>
        <taxon>Bacteria</taxon>
        <taxon>Pseudomonadati</taxon>
        <taxon>Pseudomonadota</taxon>
        <taxon>Betaproteobacteria</taxon>
        <taxon>Burkholderiales</taxon>
        <taxon>Sphaerotilaceae</taxon>
        <taxon>Roseateles</taxon>
    </lineage>
</organism>
<evidence type="ECO:0000259" key="2">
    <source>
        <dbReference type="PROSITE" id="PS50914"/>
    </source>
</evidence>
<evidence type="ECO:0000313" key="3">
    <source>
        <dbReference type="EMBL" id="TDP64259.1"/>
    </source>
</evidence>
<dbReference type="RefSeq" id="WP_133702077.1">
    <property type="nucleotide sequence ID" value="NZ_SNXS01000004.1"/>
</dbReference>
<dbReference type="SMART" id="SM00749">
    <property type="entry name" value="BON"/>
    <property type="match status" value="1"/>
</dbReference>
<accession>A0A4R6QM48</accession>
<keyword evidence="4" id="KW-1185">Reference proteome</keyword>
<gene>
    <name evidence="3" type="ORF">DES47_104548</name>
</gene>
<dbReference type="PROSITE" id="PS51257">
    <property type="entry name" value="PROKAR_LIPOPROTEIN"/>
    <property type="match status" value="1"/>
</dbReference>
<dbReference type="Proteomes" id="UP000295361">
    <property type="component" value="Unassembled WGS sequence"/>
</dbReference>
<name>A0A4R6QM48_9BURK</name>
<comment type="caution">
    <text evidence="3">The sequence shown here is derived from an EMBL/GenBank/DDBJ whole genome shotgun (WGS) entry which is preliminary data.</text>
</comment>
<sequence length="159" mass="16290">MIKTHTSMKMLSLAALMALGLSACGAKDDERTAGQKLDGAIATAEQKSEAAKAEASKEAGEAKQAMKEVAQDAKAASKKAADKVTDAVADAAITTRINTELARDPQLSALKINVDTLQGRVALKGKAPNAAARERATSLAASVSGVSSVDNQLAIDPKT</sequence>
<dbReference type="InterPro" id="IPR014004">
    <property type="entry name" value="Transpt-assoc_nodulatn_dom_bac"/>
</dbReference>
<reference evidence="3 4" key="1">
    <citation type="submission" date="2019-03" db="EMBL/GenBank/DDBJ databases">
        <title>Genomic Encyclopedia of Type Strains, Phase IV (KMG-IV): sequencing the most valuable type-strain genomes for metagenomic binning, comparative biology and taxonomic classification.</title>
        <authorList>
            <person name="Goeker M."/>
        </authorList>
    </citation>
    <scope>NUCLEOTIDE SEQUENCE [LARGE SCALE GENOMIC DNA]</scope>
    <source>
        <strain evidence="3 4">DSM 16998</strain>
    </source>
</reference>
<dbReference type="PANTHER" id="PTHR34606">
    <property type="entry name" value="BON DOMAIN-CONTAINING PROTEIN"/>
    <property type="match status" value="1"/>
</dbReference>
<dbReference type="Pfam" id="PF04972">
    <property type="entry name" value="BON"/>
    <property type="match status" value="1"/>
</dbReference>
<evidence type="ECO:0000256" key="1">
    <source>
        <dbReference type="SAM" id="SignalP"/>
    </source>
</evidence>
<proteinExistence type="predicted"/>
<dbReference type="AlphaFoldDB" id="A0A4R6QM48"/>
<dbReference type="InterPro" id="IPR051686">
    <property type="entry name" value="Lipoprotein_DolP"/>
</dbReference>
<evidence type="ECO:0000313" key="4">
    <source>
        <dbReference type="Proteomes" id="UP000295361"/>
    </source>
</evidence>
<dbReference type="EMBL" id="SNXS01000004">
    <property type="protein sequence ID" value="TDP64259.1"/>
    <property type="molecule type" value="Genomic_DNA"/>
</dbReference>
<dbReference type="InterPro" id="IPR007055">
    <property type="entry name" value="BON_dom"/>
</dbReference>
<protein>
    <submittedName>
        <fullName evidence="3">BON domain-containing protein</fullName>
    </submittedName>
</protein>